<evidence type="ECO:0000256" key="9">
    <source>
        <dbReference type="SAM" id="Phobius"/>
    </source>
</evidence>
<evidence type="ECO:0000313" key="11">
    <source>
        <dbReference type="EMBL" id="TKC45595.1"/>
    </source>
</evidence>
<organism evidence="11 12">
    <name type="scientific">Monodon monoceros</name>
    <name type="common">Narwhal</name>
    <name type="synonym">Ceratodon monodon</name>
    <dbReference type="NCBI Taxonomy" id="40151"/>
    <lineage>
        <taxon>Eukaryota</taxon>
        <taxon>Metazoa</taxon>
        <taxon>Chordata</taxon>
        <taxon>Craniata</taxon>
        <taxon>Vertebrata</taxon>
        <taxon>Euteleostomi</taxon>
        <taxon>Mammalia</taxon>
        <taxon>Eutheria</taxon>
        <taxon>Laurasiatheria</taxon>
        <taxon>Artiodactyla</taxon>
        <taxon>Whippomorpha</taxon>
        <taxon>Cetacea</taxon>
        <taxon>Odontoceti</taxon>
        <taxon>Monodontidae</taxon>
        <taxon>Monodon</taxon>
    </lineage>
</organism>
<feature type="transmembrane region" description="Helical" evidence="9">
    <location>
        <begin position="339"/>
        <end position="362"/>
    </location>
</feature>
<dbReference type="PANTHER" id="PTHR17068">
    <property type="entry name" value="MYELOID-ASSOCIATED DIFFERENTIATION MARKER MYADM FAMILY MEMBER"/>
    <property type="match status" value="1"/>
</dbReference>
<keyword evidence="3" id="KW-0677">Repeat</keyword>
<protein>
    <recommendedName>
        <fullName evidence="10">MARVEL domain-containing protein</fullName>
    </recommendedName>
</protein>
<evidence type="ECO:0000256" key="5">
    <source>
        <dbReference type="ARBA" id="ARBA00023136"/>
    </source>
</evidence>
<accession>A0A4U1F820</accession>
<feature type="transmembrane region" description="Helical" evidence="9">
    <location>
        <begin position="241"/>
        <end position="258"/>
    </location>
</feature>
<feature type="transmembrane region" description="Helical" evidence="9">
    <location>
        <begin position="279"/>
        <end position="297"/>
    </location>
</feature>
<feature type="domain" description="MARVEL" evidence="10">
    <location>
        <begin position="496"/>
        <end position="627"/>
    </location>
</feature>
<feature type="domain" description="MARVEL" evidence="10">
    <location>
        <begin position="269"/>
        <end position="420"/>
    </location>
</feature>
<evidence type="ECO:0000256" key="3">
    <source>
        <dbReference type="ARBA" id="ARBA00022737"/>
    </source>
</evidence>
<feature type="region of interest" description="Disordered" evidence="8">
    <location>
        <begin position="94"/>
        <end position="116"/>
    </location>
</feature>
<feature type="transmembrane region" description="Helical" evidence="9">
    <location>
        <begin position="201"/>
        <end position="221"/>
    </location>
</feature>
<feature type="transmembrane region" description="Helical" evidence="9">
    <location>
        <begin position="536"/>
        <end position="553"/>
    </location>
</feature>
<dbReference type="PANTHER" id="PTHR17068:SF3">
    <property type="entry name" value="MYELOID-ASSOCIATED DIFFERENTIATION MARKER"/>
    <property type="match status" value="1"/>
</dbReference>
<evidence type="ECO:0000313" key="12">
    <source>
        <dbReference type="Proteomes" id="UP000308365"/>
    </source>
</evidence>
<dbReference type="Proteomes" id="UP000308365">
    <property type="component" value="Unassembled WGS sequence"/>
</dbReference>
<dbReference type="AlphaFoldDB" id="A0A4U1F820"/>
<evidence type="ECO:0000259" key="10">
    <source>
        <dbReference type="PROSITE" id="PS51225"/>
    </source>
</evidence>
<comment type="caution">
    <text evidence="11">The sequence shown here is derived from an EMBL/GenBank/DDBJ whole genome shotgun (WGS) entry which is preliminary data.</text>
</comment>
<feature type="compositionally biased region" description="Low complexity" evidence="8">
    <location>
        <begin position="100"/>
        <end position="116"/>
    </location>
</feature>
<comment type="similarity">
    <text evidence="6">Belongs to the MAL family.</text>
</comment>
<name>A0A4U1F820_MONMO</name>
<feature type="transmembrane region" description="Helical" evidence="9">
    <location>
        <begin position="565"/>
        <end position="589"/>
    </location>
</feature>
<dbReference type="EMBL" id="RWIC01000320">
    <property type="protein sequence ID" value="TKC45595.1"/>
    <property type="molecule type" value="Genomic_DNA"/>
</dbReference>
<feature type="non-terminal residue" evidence="11">
    <location>
        <position position="1"/>
    </location>
</feature>
<dbReference type="InterPro" id="IPR008253">
    <property type="entry name" value="Marvel"/>
</dbReference>
<keyword evidence="5 7" id="KW-0472">Membrane</keyword>
<evidence type="ECO:0000256" key="2">
    <source>
        <dbReference type="ARBA" id="ARBA00022692"/>
    </source>
</evidence>
<feature type="transmembrane region" description="Helical" evidence="9">
    <location>
        <begin position="601"/>
        <end position="621"/>
    </location>
</feature>
<feature type="domain" description="MARVEL" evidence="10">
    <location>
        <begin position="132"/>
        <end position="264"/>
    </location>
</feature>
<gene>
    <name evidence="11" type="ORF">EI555_020918</name>
</gene>
<dbReference type="Pfam" id="PF01284">
    <property type="entry name" value="MARVEL"/>
    <property type="match status" value="2"/>
</dbReference>
<evidence type="ECO:0000256" key="8">
    <source>
        <dbReference type="SAM" id="MobiDB-lite"/>
    </source>
</evidence>
<keyword evidence="2 7" id="KW-0812">Transmembrane</keyword>
<comment type="subcellular location">
    <subcellularLocation>
        <location evidence="1">Membrane</location>
        <topology evidence="1">Multi-pass membrane protein</topology>
    </subcellularLocation>
</comment>
<evidence type="ECO:0000256" key="1">
    <source>
        <dbReference type="ARBA" id="ARBA00004141"/>
    </source>
</evidence>
<dbReference type="GO" id="GO:0005886">
    <property type="term" value="C:plasma membrane"/>
    <property type="evidence" value="ECO:0007669"/>
    <property type="project" value="TreeGrafter"/>
</dbReference>
<feature type="transmembrane region" description="Helical" evidence="9">
    <location>
        <begin position="395"/>
        <end position="422"/>
    </location>
</feature>
<keyword evidence="4 9" id="KW-1133">Transmembrane helix</keyword>
<feature type="transmembrane region" description="Helical" evidence="9">
    <location>
        <begin position="170"/>
        <end position="189"/>
    </location>
</feature>
<feature type="transmembrane region" description="Helical" evidence="9">
    <location>
        <begin position="669"/>
        <end position="692"/>
    </location>
</feature>
<feature type="transmembrane region" description="Helical" evidence="9">
    <location>
        <begin position="628"/>
        <end position="649"/>
    </location>
</feature>
<sequence>LLLHGEGWLQACIPSGSEDTYWAALGPLRPRNSAPPVIPALPLRPPPQSWVHPQGCHLPEGQQLLLVTAAGRKGGDTCLFGLLWKEPMALKPSQTPETFQASDQSSSRAESSSGGSSVKTTAMLVAVTSLGSSTIMGCCLRRLQLLSTCVAFSLGASVGTWKGTIGNWSMFIWCFCFVVTLINLIVELCELEDHFPFSWDNFLITCNCYSALLCLSASIIYPTTYIQFLPDSRYRDRTITSTAFSCLAFVAYAMEVAWTRAQPNMITGYMATVPGLLKGLETIVACVIFVFISSPYLYLHQPALMWCVAVYSICFLLSSVALLLNLGKCDNRLPVPFPIFQVVLTLLSVLLYATALVLWPLYQFNQKFGGQPQRSSDVSCSDRLTSLVCTWNQRLAVASLTAINLLIYVTDLVFSVHMDFLLGHRVGLGRLRWQLLLVTAAGRKGRDTCLFRLLWKEAMALKSWIFHWRVLSKDHCRVENIDLHDHHDLHTVVLSSLTSTGYLLSLLQLLSTCVAVSLVASVGTWSGAMGITGPRLVLLLRCDLNIFIVWLRGLQSRLHLFWDSLLVTCACHATLLCLSASIVFAITYIQFLPHSPFQDHTIAATAFSWMVSVAWTCALTGEFSCYMLTLPVLLNRLEIFMACVTFAFINSPYLYQEQPALVLPIPSPIFHLGLTLLSVLLYTSAVVLWPLYQFVEKFSRQPQRSSDTHLLCVRLGTMTAYGHLDSHQPTDLCSEALHRASRFPLVNGGFYTEP</sequence>
<reference evidence="12" key="1">
    <citation type="journal article" date="2019" name="IScience">
        <title>Narwhal Genome Reveals Long-Term Low Genetic Diversity despite Current Large Abundance Size.</title>
        <authorList>
            <person name="Westbury M.V."/>
            <person name="Petersen B."/>
            <person name="Garde E."/>
            <person name="Heide-Jorgensen M.P."/>
            <person name="Lorenzen E.D."/>
        </authorList>
    </citation>
    <scope>NUCLEOTIDE SEQUENCE [LARGE SCALE GENOMIC DNA]</scope>
</reference>
<dbReference type="GO" id="GO:0005911">
    <property type="term" value="C:cell-cell junction"/>
    <property type="evidence" value="ECO:0007669"/>
    <property type="project" value="TreeGrafter"/>
</dbReference>
<dbReference type="InterPro" id="IPR047123">
    <property type="entry name" value="MYADM-like"/>
</dbReference>
<evidence type="ECO:0000256" key="4">
    <source>
        <dbReference type="ARBA" id="ARBA00022989"/>
    </source>
</evidence>
<proteinExistence type="inferred from homology"/>
<evidence type="ECO:0000256" key="7">
    <source>
        <dbReference type="PROSITE-ProRule" id="PRU00581"/>
    </source>
</evidence>
<evidence type="ECO:0000256" key="6">
    <source>
        <dbReference type="ARBA" id="ARBA00034721"/>
    </source>
</evidence>
<dbReference type="PROSITE" id="PS51225">
    <property type="entry name" value="MARVEL"/>
    <property type="match status" value="3"/>
</dbReference>
<feature type="transmembrane region" description="Helical" evidence="9">
    <location>
        <begin position="502"/>
        <end position="524"/>
    </location>
</feature>
<feature type="transmembrane region" description="Helical" evidence="9">
    <location>
        <begin position="303"/>
        <end position="327"/>
    </location>
</feature>